<dbReference type="PROSITE" id="PS50901">
    <property type="entry name" value="FTSK"/>
    <property type="match status" value="1"/>
</dbReference>
<gene>
    <name evidence="5" type="ORF">SAMN05444374_11853</name>
</gene>
<evidence type="ECO:0000313" key="5">
    <source>
        <dbReference type="EMBL" id="SFA61630.1"/>
    </source>
</evidence>
<evidence type="ECO:0000259" key="4">
    <source>
        <dbReference type="PROSITE" id="PS50901"/>
    </source>
</evidence>
<keyword evidence="1 3" id="KW-0547">Nucleotide-binding</keyword>
<dbReference type="SUPFAM" id="SSF52540">
    <property type="entry name" value="P-loop containing nucleoside triphosphate hydrolases"/>
    <property type="match status" value="1"/>
</dbReference>
<dbReference type="EMBL" id="FOJN01000018">
    <property type="protein sequence ID" value="SFA61630.1"/>
    <property type="molecule type" value="Genomic_DNA"/>
</dbReference>
<name>A0A1I0UCI7_9NOCA</name>
<reference evidence="5 6" key="1">
    <citation type="submission" date="2016-10" db="EMBL/GenBank/DDBJ databases">
        <authorList>
            <person name="de Groot N.N."/>
        </authorList>
    </citation>
    <scope>NUCLEOTIDE SEQUENCE [LARGE SCALE GENOMIC DNA]</scope>
    <source>
        <strain evidence="5 6">DSM 44908</strain>
    </source>
</reference>
<dbReference type="PANTHER" id="PTHR22683:SF41">
    <property type="entry name" value="DNA TRANSLOCASE FTSK"/>
    <property type="match status" value="1"/>
</dbReference>
<evidence type="ECO:0000313" key="6">
    <source>
        <dbReference type="Proteomes" id="UP000182054"/>
    </source>
</evidence>
<dbReference type="PANTHER" id="PTHR22683">
    <property type="entry name" value="SPORULATION PROTEIN RELATED"/>
    <property type="match status" value="1"/>
</dbReference>
<feature type="binding site" evidence="3">
    <location>
        <begin position="572"/>
        <end position="579"/>
    </location>
    <ligand>
        <name>ATP</name>
        <dbReference type="ChEBI" id="CHEBI:30616"/>
    </ligand>
</feature>
<dbReference type="Proteomes" id="UP000182054">
    <property type="component" value="Unassembled WGS sequence"/>
</dbReference>
<sequence>MLRYWSTKKRNPDRVVAFYSARMGAVHEDAEVALRAAFIARRELIDDLAAVARAERELRESFRHRWGCEPQSGSPTLAVGQIAHAMVVERCIRLARKLRNRHTPLTANGKIKARSREQTQVRAALSAALDAQATLMNGLSVAVSAAFPIGRTSMRSHHETVKRVKLPDGVRDSWTGLSQTSAGGGPLIIQVGAIAYRPMLACFGLSQGESSYLQQQTRTAVELPLPIPALVNFDTDGGFVTNDSHTVVSAVLRLVALMPAGELRLRIFDPLKLGSSITHLNDLADKSKTAITGSKIYTTQKEFETLLDGMTQHIAEVTQRYLGSRHPSLRSYNELAGETAEAYRLLVVLDYPTGIQAPSGSVDASVLARLETIIKTGPRCGVYTIVLASHQRQSSYASTWHDSVPDVPAGLPVLLSGTTHAEAPSYWPALTRGSLMGASQAQPVSSSFVDVRDAVVRSNYKAFATITPSMQWIATVRSIDTIAADALVRRLDADVHRVPGVSVDPNSVSTLARSSRDHTAVGATAVADPQSIDTWWRRNAADGVRVTIGRRGDRGVAELLFGSNEPATLIGGRPGSGKSVLLHAVICDIARNYSPADVQLYLLDPKQGVEFNVYAQAKLPHAAVVTVSSAPECTLAILQTLLDKMYTRGKRFRDAGVQKIDDYRPINRGNPMPRIVVIVDEFQKLLDTGDDTTSTRAADVINRIIREGRAFGIHLVLATQSLFGVSNLPSAIGMISTRVALRMSDDDSRRVLGDTMGDAANLTRTGQAILQSSNDTFQIQVTHETDSTIAATVRSARIVAAAARMRSTGPKVIDFSTPTLPGGAVARALKAVRQGNRITFPLSVHYGLEPAQTVSFTATADQNLLVATPSSYDDTSTSTAVALMGMLLAGCVRSKISFDVIDFSPLGSAFAADLATIATAARLGPGQRFHEQRDTVAALLSVARVVVDRKKTPRANDPHVVYLGHVNTAANLSSARGGQIHELATKIVNNGPAVGVHVVVTLDSYRSFENTLGSQMLSAFGHKLLGKSSPDDALALCGDYGPSRLDRGELSYVNPAGEFTKTQAFATLPPTFWERM</sequence>
<dbReference type="GO" id="GO:0005524">
    <property type="term" value="F:ATP binding"/>
    <property type="evidence" value="ECO:0007669"/>
    <property type="project" value="UniProtKB-UniRule"/>
</dbReference>
<proteinExistence type="predicted"/>
<evidence type="ECO:0000256" key="3">
    <source>
        <dbReference type="PROSITE-ProRule" id="PRU00289"/>
    </source>
</evidence>
<dbReference type="InterPro" id="IPR050206">
    <property type="entry name" value="FtsK/SpoIIIE/SftA"/>
</dbReference>
<dbReference type="GO" id="GO:0003677">
    <property type="term" value="F:DNA binding"/>
    <property type="evidence" value="ECO:0007669"/>
    <property type="project" value="InterPro"/>
</dbReference>
<dbReference type="GeneID" id="85487765"/>
<keyword evidence="2 3" id="KW-0067">ATP-binding</keyword>
<dbReference type="InterPro" id="IPR003593">
    <property type="entry name" value="AAA+_ATPase"/>
</dbReference>
<dbReference type="Pfam" id="PF01580">
    <property type="entry name" value="FtsK_SpoIIIE"/>
    <property type="match status" value="1"/>
</dbReference>
<dbReference type="AlphaFoldDB" id="A0A1I0UCI7"/>
<dbReference type="SMART" id="SM00382">
    <property type="entry name" value="AAA"/>
    <property type="match status" value="1"/>
</dbReference>
<dbReference type="OrthoDB" id="3217500at2"/>
<accession>A0A1I0UCI7</accession>
<dbReference type="Gene3D" id="3.40.50.300">
    <property type="entry name" value="P-loop containing nucleotide triphosphate hydrolases"/>
    <property type="match status" value="2"/>
</dbReference>
<protein>
    <submittedName>
        <fullName evidence="5">FtsK/SpoIIIE family protein</fullName>
    </submittedName>
</protein>
<organism evidence="5 6">
    <name type="scientific">Rhodococcoides kroppenstedtii</name>
    <dbReference type="NCBI Taxonomy" id="293050"/>
    <lineage>
        <taxon>Bacteria</taxon>
        <taxon>Bacillati</taxon>
        <taxon>Actinomycetota</taxon>
        <taxon>Actinomycetes</taxon>
        <taxon>Mycobacteriales</taxon>
        <taxon>Nocardiaceae</taxon>
        <taxon>Rhodococcoides</taxon>
    </lineage>
</organism>
<dbReference type="RefSeq" id="WP_082895194.1">
    <property type="nucleotide sequence ID" value="NZ_FOJN01000018.1"/>
</dbReference>
<dbReference type="InterPro" id="IPR027417">
    <property type="entry name" value="P-loop_NTPase"/>
</dbReference>
<dbReference type="InterPro" id="IPR002543">
    <property type="entry name" value="FtsK_dom"/>
</dbReference>
<evidence type="ECO:0000256" key="1">
    <source>
        <dbReference type="ARBA" id="ARBA00022741"/>
    </source>
</evidence>
<feature type="domain" description="FtsK" evidence="4">
    <location>
        <begin position="553"/>
        <end position="750"/>
    </location>
</feature>
<evidence type="ECO:0000256" key="2">
    <source>
        <dbReference type="ARBA" id="ARBA00022840"/>
    </source>
</evidence>